<evidence type="ECO:0000259" key="6">
    <source>
        <dbReference type="PROSITE" id="PS50023"/>
    </source>
</evidence>
<evidence type="ECO:0000256" key="1">
    <source>
        <dbReference type="ARBA" id="ARBA00022723"/>
    </source>
</evidence>
<dbReference type="Gene3D" id="2.10.110.10">
    <property type="entry name" value="Cysteine Rich Protein"/>
    <property type="match status" value="1"/>
</dbReference>
<feature type="domain" description="LIM zinc-binding" evidence="6">
    <location>
        <begin position="108"/>
        <end position="174"/>
    </location>
</feature>
<evidence type="ECO:0000256" key="2">
    <source>
        <dbReference type="ARBA" id="ARBA00022737"/>
    </source>
</evidence>
<evidence type="ECO:0000256" key="5">
    <source>
        <dbReference type="PROSITE-ProRule" id="PRU00125"/>
    </source>
</evidence>
<dbReference type="SUPFAM" id="SSF57716">
    <property type="entry name" value="Glucocorticoid receptor-like (DNA-binding domain)"/>
    <property type="match status" value="1"/>
</dbReference>
<dbReference type="Ensembl" id="ENSCJAT00000119121.1">
    <property type="protein sequence ID" value="ENSCJAP00000090266.1"/>
    <property type="gene ID" value="ENSCJAG00000077709.1"/>
</dbReference>
<dbReference type="SMART" id="SM00132">
    <property type="entry name" value="LIM"/>
    <property type="match status" value="1"/>
</dbReference>
<keyword evidence="4 5" id="KW-0440">LIM domain</keyword>
<dbReference type="PANTHER" id="PTHR45787">
    <property type="entry name" value="LD11652P"/>
    <property type="match status" value="1"/>
</dbReference>
<name>A0A8I4A4Y5_CALJA</name>
<proteinExistence type="predicted"/>
<dbReference type="Proteomes" id="UP000008225">
    <property type="component" value="Chromosome X"/>
</dbReference>
<dbReference type="GeneTree" id="ENSGT00940000157730"/>
<dbReference type="AlphaFoldDB" id="A0A8I4A4Y5"/>
<reference evidence="7" key="3">
    <citation type="submission" date="2025-09" db="UniProtKB">
        <authorList>
            <consortium name="Ensembl"/>
        </authorList>
    </citation>
    <scope>IDENTIFICATION</scope>
</reference>
<dbReference type="InterPro" id="IPR001781">
    <property type="entry name" value="Znf_LIM"/>
</dbReference>
<reference evidence="7" key="2">
    <citation type="submission" date="2025-08" db="UniProtKB">
        <authorList>
            <consortium name="Ensembl"/>
        </authorList>
    </citation>
    <scope>IDENTIFICATION</scope>
</reference>
<dbReference type="GO" id="GO:0046872">
    <property type="term" value="F:metal ion binding"/>
    <property type="evidence" value="ECO:0007669"/>
    <property type="project" value="UniProtKB-KW"/>
</dbReference>
<organism evidence="7 8">
    <name type="scientific">Callithrix jacchus</name>
    <name type="common">White-tufted-ear marmoset</name>
    <name type="synonym">Simia Jacchus</name>
    <dbReference type="NCBI Taxonomy" id="9483"/>
    <lineage>
        <taxon>Eukaryota</taxon>
        <taxon>Metazoa</taxon>
        <taxon>Chordata</taxon>
        <taxon>Craniata</taxon>
        <taxon>Vertebrata</taxon>
        <taxon>Euteleostomi</taxon>
        <taxon>Mammalia</taxon>
        <taxon>Eutheria</taxon>
        <taxon>Euarchontoglires</taxon>
        <taxon>Primates</taxon>
        <taxon>Haplorrhini</taxon>
        <taxon>Platyrrhini</taxon>
        <taxon>Cebidae</taxon>
        <taxon>Callitrichinae</taxon>
        <taxon>Callithrix</taxon>
        <taxon>Callithrix</taxon>
    </lineage>
</organism>
<keyword evidence="3 5" id="KW-0862">Zinc</keyword>
<keyword evidence="1 5" id="KW-0479">Metal-binding</keyword>
<dbReference type="PROSITE" id="PS50023">
    <property type="entry name" value="LIM_DOMAIN_2"/>
    <property type="match status" value="1"/>
</dbReference>
<protein>
    <recommendedName>
        <fullName evidence="6">LIM zinc-binding domain-containing protein</fullName>
    </recommendedName>
</protein>
<evidence type="ECO:0000256" key="3">
    <source>
        <dbReference type="ARBA" id="ARBA00022833"/>
    </source>
</evidence>
<evidence type="ECO:0000256" key="4">
    <source>
        <dbReference type="ARBA" id="ARBA00023038"/>
    </source>
</evidence>
<keyword evidence="2" id="KW-0677">Repeat</keyword>
<keyword evidence="8" id="KW-1185">Reference proteome</keyword>
<evidence type="ECO:0000313" key="8">
    <source>
        <dbReference type="Proteomes" id="UP000008225"/>
    </source>
</evidence>
<reference evidence="7 8" key="1">
    <citation type="submission" date="2009-03" db="EMBL/GenBank/DDBJ databases">
        <authorList>
            <person name="Warren W."/>
            <person name="Ye L."/>
            <person name="Minx P."/>
            <person name="Worley K."/>
            <person name="Gibbs R."/>
            <person name="Wilson R.K."/>
        </authorList>
    </citation>
    <scope>NUCLEOTIDE SEQUENCE [LARGE SCALE GENOMIC DNA]</scope>
</reference>
<sequence length="176" mass="19074">GEGRGLRLTLLLPAACHLRGAPQPAQSNAIKKKKKKKASLSPLLPFPASARTPSLLPAPPAQAPLPWKPSGFARISQPPPLAILQYRGKADHDESGQQLAAAPGDGRLPLLEAVRRLRGQDCGPFLLYAMDSYWHSRCLKCSCCQAQLGDIGMSCYTKSGMILCRNDYIRSAKRSE</sequence>
<evidence type="ECO:0000313" key="7">
    <source>
        <dbReference type="Ensembl" id="ENSCJAP00000090266.1"/>
    </source>
</evidence>
<dbReference type="InterPro" id="IPR050945">
    <property type="entry name" value="LMO_RBTN_TF"/>
</dbReference>
<accession>A0A8I4A4Y5</accession>
<dbReference type="PANTHER" id="PTHR45787:SF5">
    <property type="entry name" value="LIM DOMAIN TRANSCRIPTION FACTOR LMO4"/>
    <property type="match status" value="1"/>
</dbReference>
<dbReference type="Pfam" id="PF00412">
    <property type="entry name" value="LIM"/>
    <property type="match status" value="1"/>
</dbReference>